<dbReference type="OrthoDB" id="6140090at2759"/>
<protein>
    <recommendedName>
        <fullName evidence="3">HAT C-terminal dimerisation domain-containing protein</fullName>
    </recommendedName>
</protein>
<dbReference type="Proteomes" id="UP000078046">
    <property type="component" value="Unassembled WGS sequence"/>
</dbReference>
<gene>
    <name evidence="1" type="ORF">A3Q56_04665</name>
</gene>
<proteinExistence type="predicted"/>
<dbReference type="EMBL" id="LWCA01000616">
    <property type="protein sequence ID" value="OAF67611.1"/>
    <property type="molecule type" value="Genomic_DNA"/>
</dbReference>
<name>A0A177B1V0_9BILA</name>
<dbReference type="AlphaFoldDB" id="A0A177B1V0"/>
<evidence type="ECO:0008006" key="3">
    <source>
        <dbReference type="Google" id="ProtNLM"/>
    </source>
</evidence>
<sequence>VYVLREMMLVLFKDNGQSEFSILIENQLWCIKLAYLSDIFDHFNRVNASMQEKEENILTLVDRIHSLKEKLGSGKGVYNKSIYIIIERNFAIAIKINECNLKYSITSLIVNHLTDLQGKLHHYFPNINTKDYDWMINPFISIPKNASLIEEEEFIDIKNDRSLSAMYNNVQLSSFCINVSKIYPTVTNEALKILLQISTTYICEISFSAMLLIKSYKPRSFKMLDDELRGSLTQIPLNIKRICSSKQSKISH</sequence>
<dbReference type="PANTHER" id="PTHR45913:SF19">
    <property type="entry name" value="LOW QUALITY PROTEIN: ZINC FINGER BED DOMAIN-CONTAINING PROTEIN 5-LIKE"/>
    <property type="match status" value="1"/>
</dbReference>
<reference evidence="1 2" key="1">
    <citation type="submission" date="2016-04" db="EMBL/GenBank/DDBJ databases">
        <title>The genome of Intoshia linei affirms orthonectids as highly simplified spiralians.</title>
        <authorList>
            <person name="Mikhailov K.V."/>
            <person name="Slusarev G.S."/>
            <person name="Nikitin M.A."/>
            <person name="Logacheva M.D."/>
            <person name="Penin A."/>
            <person name="Aleoshin V."/>
            <person name="Panchin Y.V."/>
        </authorList>
    </citation>
    <scope>NUCLEOTIDE SEQUENCE [LARGE SCALE GENOMIC DNA]</scope>
    <source>
        <strain evidence="1">Intl2013</strain>
        <tissue evidence="1">Whole animal</tissue>
    </source>
</reference>
<dbReference type="PANTHER" id="PTHR45913">
    <property type="entry name" value="EPM2A-INTERACTING PROTEIN 1"/>
    <property type="match status" value="1"/>
</dbReference>
<evidence type="ECO:0000313" key="2">
    <source>
        <dbReference type="Proteomes" id="UP000078046"/>
    </source>
</evidence>
<evidence type="ECO:0000313" key="1">
    <source>
        <dbReference type="EMBL" id="OAF67611.1"/>
    </source>
</evidence>
<keyword evidence="2" id="KW-1185">Reference proteome</keyword>
<feature type="non-terminal residue" evidence="1">
    <location>
        <position position="1"/>
    </location>
</feature>
<comment type="caution">
    <text evidence="1">The sequence shown here is derived from an EMBL/GenBank/DDBJ whole genome shotgun (WGS) entry which is preliminary data.</text>
</comment>
<organism evidence="1 2">
    <name type="scientific">Intoshia linei</name>
    <dbReference type="NCBI Taxonomy" id="1819745"/>
    <lineage>
        <taxon>Eukaryota</taxon>
        <taxon>Metazoa</taxon>
        <taxon>Spiralia</taxon>
        <taxon>Lophotrochozoa</taxon>
        <taxon>Mesozoa</taxon>
        <taxon>Orthonectida</taxon>
        <taxon>Rhopaluridae</taxon>
        <taxon>Intoshia</taxon>
    </lineage>
</organism>
<accession>A0A177B1V0</accession>